<proteinExistence type="predicted"/>
<keyword evidence="1" id="KW-0175">Coiled coil</keyword>
<keyword evidence="3" id="KW-1185">Reference proteome</keyword>
<gene>
    <name evidence="2" type="ORF">CEXT_54021</name>
</gene>
<evidence type="ECO:0000313" key="3">
    <source>
        <dbReference type="Proteomes" id="UP001054945"/>
    </source>
</evidence>
<evidence type="ECO:0000256" key="1">
    <source>
        <dbReference type="SAM" id="Coils"/>
    </source>
</evidence>
<dbReference type="EMBL" id="BPLR01003646">
    <property type="protein sequence ID" value="GIX87055.1"/>
    <property type="molecule type" value="Genomic_DNA"/>
</dbReference>
<evidence type="ECO:0000313" key="2">
    <source>
        <dbReference type="EMBL" id="GIX87055.1"/>
    </source>
</evidence>
<protein>
    <submittedName>
        <fullName evidence="2">Uncharacterized protein</fullName>
    </submittedName>
</protein>
<reference evidence="2 3" key="1">
    <citation type="submission" date="2021-06" db="EMBL/GenBank/DDBJ databases">
        <title>Caerostris extrusa draft genome.</title>
        <authorList>
            <person name="Kono N."/>
            <person name="Arakawa K."/>
        </authorList>
    </citation>
    <scope>NUCLEOTIDE SEQUENCE [LARGE SCALE GENOMIC DNA]</scope>
</reference>
<sequence>MIPKARAPANWPSGHRKSRKGLKFFCTAHLSSTATMRGLISFLLIGSILLTYVLSETTDEELEAEEAFNQMLDDLDTVESEMDEEEASLEVMVANLSDHVFLEVKIAHRNLMHVVEVKYSKISAGALQKPMKKSVLASKLIFLK</sequence>
<organism evidence="2 3">
    <name type="scientific">Caerostris extrusa</name>
    <name type="common">Bark spider</name>
    <name type="synonym">Caerostris bankana</name>
    <dbReference type="NCBI Taxonomy" id="172846"/>
    <lineage>
        <taxon>Eukaryota</taxon>
        <taxon>Metazoa</taxon>
        <taxon>Ecdysozoa</taxon>
        <taxon>Arthropoda</taxon>
        <taxon>Chelicerata</taxon>
        <taxon>Arachnida</taxon>
        <taxon>Araneae</taxon>
        <taxon>Araneomorphae</taxon>
        <taxon>Entelegynae</taxon>
        <taxon>Araneoidea</taxon>
        <taxon>Araneidae</taxon>
        <taxon>Caerostris</taxon>
    </lineage>
</organism>
<dbReference type="AlphaFoldDB" id="A0AAV4NQ65"/>
<feature type="coiled-coil region" evidence="1">
    <location>
        <begin position="68"/>
        <end position="95"/>
    </location>
</feature>
<accession>A0AAV4NQ65</accession>
<name>A0AAV4NQ65_CAEEX</name>
<dbReference type="Proteomes" id="UP001054945">
    <property type="component" value="Unassembled WGS sequence"/>
</dbReference>
<comment type="caution">
    <text evidence="2">The sequence shown here is derived from an EMBL/GenBank/DDBJ whole genome shotgun (WGS) entry which is preliminary data.</text>
</comment>